<dbReference type="Gene3D" id="1.20.5.4130">
    <property type="match status" value="1"/>
</dbReference>
<sequence>MAEVAIGISKTAVEALVNKVKSAIKKEAEKWQILQRDIVFIRDEFEMMQSFLSTTSGEHMKNLVATTWVRQVRDLSYDTEDCIEFVLHLDTKRWSFRRLFSRLLRPNVIPTTIPLDQAIAEIKQLKSQAEDVNQRNIRYNLTGSSREQTLQTSSANHNTLGIIIEPRDAFDTHTCILDLARLITTEGNDLQVISVCGGGGDLGASSIIKKAYDDPKICKMFECRAWVKLMQPFIPHDFIRSLLAGFYANFPRKNKGILSAECSYTRWGIGKSISTSRTLVQFTKNLVQTLDLQDTTAEQKADVKVLATMKASEDSIARDFIQIIKNKPYLIVLEDLTSIVEWNSIRTFIPDMKNRSRIVVSTQHLEIANLCTGRPNIVGLLRNPSTDDSVHVLFKELPRNPRDRESRKRCTKQEIRGLAAREKSLVDDHWQKEHKLFGRKSEIDKLLAKVGVAFRSRHTNKVISLWGIAGVGKSFLVEAFYDHYADTFDSSAVVSAAHPFDITNLCQDLAHHLKPENKGEDICLRVRRHLELEDNWCLLVIDDLQSKEDWDSIEGNLISGAISSCIFAITREESVARHCARSDDAVLGVKGLKATAAHRLLEKSYALECPTTTVQNRLEWAKRSGLSLKGTEDLADKEG</sequence>
<evidence type="ECO:0000256" key="3">
    <source>
        <dbReference type="ARBA" id="ARBA00022737"/>
    </source>
</evidence>
<evidence type="ECO:0000256" key="2">
    <source>
        <dbReference type="ARBA" id="ARBA00022614"/>
    </source>
</evidence>
<evidence type="ECO:0000256" key="1">
    <source>
        <dbReference type="ARBA" id="ARBA00008894"/>
    </source>
</evidence>
<name>A0AAQ3SGY6_PASNO</name>
<keyword evidence="10" id="KW-1185">Reference proteome</keyword>
<evidence type="ECO:0000259" key="7">
    <source>
        <dbReference type="Pfam" id="PF00931"/>
    </source>
</evidence>
<dbReference type="InterPro" id="IPR041118">
    <property type="entry name" value="Rx_N"/>
</dbReference>
<keyword evidence="2" id="KW-0433">Leucine-rich repeat</keyword>
<evidence type="ECO:0000256" key="5">
    <source>
        <dbReference type="ARBA" id="ARBA00022821"/>
    </source>
</evidence>
<keyword evidence="6" id="KW-0175">Coiled coil</keyword>
<evidence type="ECO:0000256" key="6">
    <source>
        <dbReference type="SAM" id="Coils"/>
    </source>
</evidence>
<dbReference type="InterPro" id="IPR027417">
    <property type="entry name" value="P-loop_NTPase"/>
</dbReference>
<protein>
    <submittedName>
        <fullName evidence="9">Uncharacterized protein</fullName>
    </submittedName>
</protein>
<dbReference type="AlphaFoldDB" id="A0AAQ3SGY6"/>
<feature type="domain" description="NB-ARC" evidence="7">
    <location>
        <begin position="458"/>
        <end position="603"/>
    </location>
</feature>
<comment type="similarity">
    <text evidence="1">Belongs to the disease resistance NB-LRR family.</text>
</comment>
<reference evidence="9 10" key="1">
    <citation type="submission" date="2024-02" db="EMBL/GenBank/DDBJ databases">
        <title>High-quality chromosome-scale genome assembly of Pensacola bahiagrass (Paspalum notatum Flugge var. saurae).</title>
        <authorList>
            <person name="Vega J.M."/>
            <person name="Podio M."/>
            <person name="Orjuela J."/>
            <person name="Siena L.A."/>
            <person name="Pessino S.C."/>
            <person name="Combes M.C."/>
            <person name="Mariac C."/>
            <person name="Albertini E."/>
            <person name="Pupilli F."/>
            <person name="Ortiz J.P.A."/>
            <person name="Leblanc O."/>
        </authorList>
    </citation>
    <scope>NUCLEOTIDE SEQUENCE [LARGE SCALE GENOMIC DNA]</scope>
    <source>
        <strain evidence="9">R1</strain>
        <tissue evidence="9">Leaf</tissue>
    </source>
</reference>
<keyword evidence="4" id="KW-0547">Nucleotide-binding</keyword>
<accession>A0AAQ3SGY6</accession>
<proteinExistence type="inferred from homology"/>
<dbReference type="EMBL" id="CP144745">
    <property type="protein sequence ID" value="WVZ50507.1"/>
    <property type="molecule type" value="Genomic_DNA"/>
</dbReference>
<dbReference type="Gene3D" id="3.40.50.300">
    <property type="entry name" value="P-loop containing nucleotide triphosphate hydrolases"/>
    <property type="match status" value="2"/>
</dbReference>
<dbReference type="Pfam" id="PF00931">
    <property type="entry name" value="NB-ARC"/>
    <property type="match status" value="2"/>
</dbReference>
<evidence type="ECO:0000313" key="9">
    <source>
        <dbReference type="EMBL" id="WVZ50507.1"/>
    </source>
</evidence>
<dbReference type="SUPFAM" id="SSF52540">
    <property type="entry name" value="P-loop containing nucleoside triphosphate hydrolases"/>
    <property type="match status" value="2"/>
</dbReference>
<keyword evidence="3" id="KW-0677">Repeat</keyword>
<organism evidence="9 10">
    <name type="scientific">Paspalum notatum var. saurae</name>
    <dbReference type="NCBI Taxonomy" id="547442"/>
    <lineage>
        <taxon>Eukaryota</taxon>
        <taxon>Viridiplantae</taxon>
        <taxon>Streptophyta</taxon>
        <taxon>Embryophyta</taxon>
        <taxon>Tracheophyta</taxon>
        <taxon>Spermatophyta</taxon>
        <taxon>Magnoliopsida</taxon>
        <taxon>Liliopsida</taxon>
        <taxon>Poales</taxon>
        <taxon>Poaceae</taxon>
        <taxon>PACMAD clade</taxon>
        <taxon>Panicoideae</taxon>
        <taxon>Andropogonodae</taxon>
        <taxon>Paspaleae</taxon>
        <taxon>Paspalinae</taxon>
        <taxon>Paspalum</taxon>
    </lineage>
</organism>
<keyword evidence="5" id="KW-0611">Plant defense</keyword>
<dbReference type="InterPro" id="IPR038005">
    <property type="entry name" value="RX-like_CC"/>
</dbReference>
<dbReference type="InterPro" id="IPR002182">
    <property type="entry name" value="NB-ARC"/>
</dbReference>
<gene>
    <name evidence="9" type="ORF">U9M48_001753</name>
</gene>
<dbReference type="Pfam" id="PF18052">
    <property type="entry name" value="Rx_N"/>
    <property type="match status" value="1"/>
</dbReference>
<dbReference type="GO" id="GO:0006952">
    <property type="term" value="P:defense response"/>
    <property type="evidence" value="ECO:0007669"/>
    <property type="project" value="UniProtKB-KW"/>
</dbReference>
<dbReference type="PANTHER" id="PTHR19338:SF58">
    <property type="entry name" value="OS09G0517100 PROTEIN"/>
    <property type="match status" value="1"/>
</dbReference>
<feature type="coiled-coil region" evidence="6">
    <location>
        <begin position="115"/>
        <end position="142"/>
    </location>
</feature>
<evidence type="ECO:0000256" key="4">
    <source>
        <dbReference type="ARBA" id="ARBA00022741"/>
    </source>
</evidence>
<dbReference type="CDD" id="cd14798">
    <property type="entry name" value="RX-CC_like"/>
    <property type="match status" value="1"/>
</dbReference>
<dbReference type="PANTHER" id="PTHR19338">
    <property type="entry name" value="TRANSLOCASE OF INNER MITOCHONDRIAL MEMBRANE 13 HOMOLOG"/>
    <property type="match status" value="1"/>
</dbReference>
<dbReference type="GO" id="GO:0043531">
    <property type="term" value="F:ADP binding"/>
    <property type="evidence" value="ECO:0007669"/>
    <property type="project" value="InterPro"/>
</dbReference>
<feature type="domain" description="NB-ARC" evidence="7">
    <location>
        <begin position="273"/>
        <end position="373"/>
    </location>
</feature>
<evidence type="ECO:0000259" key="8">
    <source>
        <dbReference type="Pfam" id="PF18052"/>
    </source>
</evidence>
<dbReference type="Proteomes" id="UP001341281">
    <property type="component" value="Chromosome 01"/>
</dbReference>
<evidence type="ECO:0000313" key="10">
    <source>
        <dbReference type="Proteomes" id="UP001341281"/>
    </source>
</evidence>
<feature type="domain" description="Disease resistance N-terminal" evidence="8">
    <location>
        <begin position="12"/>
        <end position="98"/>
    </location>
</feature>